<dbReference type="Proteomes" id="UP000285405">
    <property type="component" value="Unassembled WGS sequence"/>
</dbReference>
<dbReference type="InterPro" id="IPR043502">
    <property type="entry name" value="DNA/RNA_pol_sf"/>
</dbReference>
<feature type="compositionally biased region" description="Polar residues" evidence="1">
    <location>
        <begin position="36"/>
        <end position="48"/>
    </location>
</feature>
<protein>
    <submittedName>
        <fullName evidence="2">Retrovirus-related Pol polyprotein from transposon TNT 1-94</fullName>
    </submittedName>
</protein>
<dbReference type="SUPFAM" id="SSF56672">
    <property type="entry name" value="DNA/RNA polymerases"/>
    <property type="match status" value="1"/>
</dbReference>
<dbReference type="OrthoDB" id="3432594at2759"/>
<organism evidence="2 3">
    <name type="scientific">Golovinomyces cichoracearum</name>
    <dbReference type="NCBI Taxonomy" id="62708"/>
    <lineage>
        <taxon>Eukaryota</taxon>
        <taxon>Fungi</taxon>
        <taxon>Dikarya</taxon>
        <taxon>Ascomycota</taxon>
        <taxon>Pezizomycotina</taxon>
        <taxon>Leotiomycetes</taxon>
        <taxon>Erysiphales</taxon>
        <taxon>Erysiphaceae</taxon>
        <taxon>Golovinomyces</taxon>
    </lineage>
</organism>
<evidence type="ECO:0000313" key="2">
    <source>
        <dbReference type="EMBL" id="RKF71127.1"/>
    </source>
</evidence>
<proteinExistence type="predicted"/>
<dbReference type="CDD" id="cd09272">
    <property type="entry name" value="RNase_HI_RT_Ty1"/>
    <property type="match status" value="1"/>
</dbReference>
<accession>A0A420I9C4</accession>
<evidence type="ECO:0000256" key="1">
    <source>
        <dbReference type="SAM" id="MobiDB-lite"/>
    </source>
</evidence>
<dbReference type="PANTHER" id="PTHR11439:SF440">
    <property type="entry name" value="INTEGRASE CATALYTIC DOMAIN-CONTAINING PROTEIN"/>
    <property type="match status" value="1"/>
</dbReference>
<name>A0A420I9C4_9PEZI</name>
<dbReference type="EMBL" id="MCBR01010689">
    <property type="protein sequence ID" value="RKF71127.1"/>
    <property type="molecule type" value="Genomic_DNA"/>
</dbReference>
<gene>
    <name evidence="2" type="ORF">GcC1_106013</name>
</gene>
<feature type="region of interest" description="Disordered" evidence="1">
    <location>
        <begin position="1"/>
        <end position="85"/>
    </location>
</feature>
<evidence type="ECO:0000313" key="3">
    <source>
        <dbReference type="Proteomes" id="UP000285405"/>
    </source>
</evidence>
<reference evidence="2 3" key="1">
    <citation type="journal article" date="2018" name="BMC Genomics">
        <title>Comparative genome analyses reveal sequence features reflecting distinct modes of host-adaptation between dicot and monocot powdery mildew.</title>
        <authorList>
            <person name="Wu Y."/>
            <person name="Ma X."/>
            <person name="Pan Z."/>
            <person name="Kale S.D."/>
            <person name="Song Y."/>
            <person name="King H."/>
            <person name="Zhang Q."/>
            <person name="Presley C."/>
            <person name="Deng X."/>
            <person name="Wei C.I."/>
            <person name="Xiao S."/>
        </authorList>
    </citation>
    <scope>NUCLEOTIDE SEQUENCE [LARGE SCALE GENOMIC DNA]</scope>
    <source>
        <strain evidence="2">UCSC1</strain>
    </source>
</reference>
<dbReference type="PANTHER" id="PTHR11439">
    <property type="entry name" value="GAG-POL-RELATED RETROTRANSPOSON"/>
    <property type="match status" value="1"/>
</dbReference>
<dbReference type="AlphaFoldDB" id="A0A420I9C4"/>
<sequence length="527" mass="60229">MLEDEEIVDFMSGLDIPTTKEDKLGEDENELGPLFKNSTSHGDASGHNQKIKLLPTPSPSPERQGVDQRQDSIHNSSNDILTERGLEKPLPKSWVEFEKQKKTPVFGSKTGISADIDPNNIIEGFKAAQLKEVKKLTEIDAIKFVRRDELKNLVVESVDKPLPLMGDLQSTEEDTYATTVAAYVTRSIAAIIRAHGLRALQYDAMNAYGNSRRKIPFFTRCPSGFEHLGDSLLAFFVMIVYVDDIPIAYHPQHEDQFWEFEVKFLQIFEFRKLGNVEHFIGIRFVRDEDERKLWLVQDLFISKLEEKFKVNTHTKHRTPLPNISMQPYEGVATPSPIHQYQQKTGSVNWLAVQTRPDIAWSVSELSKYLQNPGPQHLAAIDHLLENLSSTKYLALQYDGKTPPNLCVGYSDASFADEVPSRHSSHGYAFSLYGGLITWKAQKQKTVTTSTTESEILALSQAGREVIWWNRFFKRIGFVLDEEIIIYCDNRQALRVVTSDYSKLDTKLIHVDIHQLWLRQGFRIFELK</sequence>
<comment type="caution">
    <text evidence="2">The sequence shown here is derived from an EMBL/GenBank/DDBJ whole genome shotgun (WGS) entry which is preliminary data.</text>
</comment>